<dbReference type="PANTHER" id="PTHR33885">
    <property type="entry name" value="PHAGE SHOCK PROTEIN C"/>
    <property type="match status" value="1"/>
</dbReference>
<name>A0A919U7M6_9CELL</name>
<protein>
    <recommendedName>
        <fullName evidence="8">Phage shock protein PspC N-terminal domain-containing protein</fullName>
    </recommendedName>
</protein>
<dbReference type="Proteomes" id="UP000642125">
    <property type="component" value="Unassembled WGS sequence"/>
</dbReference>
<evidence type="ECO:0000259" key="8">
    <source>
        <dbReference type="Pfam" id="PF04024"/>
    </source>
</evidence>
<dbReference type="EMBL" id="BONO01000038">
    <property type="protein sequence ID" value="GIG38154.1"/>
    <property type="molecule type" value="Genomic_DNA"/>
</dbReference>
<reference evidence="9" key="1">
    <citation type="submission" date="2021-01" db="EMBL/GenBank/DDBJ databases">
        <title>Whole genome shotgun sequence of Cellulomonas pakistanensis NBRC 110800.</title>
        <authorList>
            <person name="Komaki H."/>
            <person name="Tamura T."/>
        </authorList>
    </citation>
    <scope>NUCLEOTIDE SEQUENCE</scope>
    <source>
        <strain evidence="9">NBRC 110800</strain>
    </source>
</reference>
<accession>A0A919U7M6</accession>
<feature type="compositionally biased region" description="Low complexity" evidence="6">
    <location>
        <begin position="106"/>
        <end position="126"/>
    </location>
</feature>
<keyword evidence="10" id="KW-1185">Reference proteome</keyword>
<evidence type="ECO:0000256" key="6">
    <source>
        <dbReference type="SAM" id="MobiDB-lite"/>
    </source>
</evidence>
<feature type="region of interest" description="Disordered" evidence="6">
    <location>
        <begin position="89"/>
        <end position="126"/>
    </location>
</feature>
<keyword evidence="3 7" id="KW-0812">Transmembrane</keyword>
<dbReference type="RefSeq" id="WP_203670221.1">
    <property type="nucleotide sequence ID" value="NZ_BONO01000038.1"/>
</dbReference>
<feature type="domain" description="Phage shock protein PspC N-terminal" evidence="8">
    <location>
        <begin position="12"/>
        <end position="67"/>
    </location>
</feature>
<evidence type="ECO:0000313" key="9">
    <source>
        <dbReference type="EMBL" id="GIG38154.1"/>
    </source>
</evidence>
<keyword evidence="4 7" id="KW-1133">Transmembrane helix</keyword>
<evidence type="ECO:0000313" key="10">
    <source>
        <dbReference type="Proteomes" id="UP000642125"/>
    </source>
</evidence>
<keyword evidence="2" id="KW-1003">Cell membrane</keyword>
<dbReference type="PANTHER" id="PTHR33885:SF3">
    <property type="entry name" value="PHAGE SHOCK PROTEIN C"/>
    <property type="match status" value="1"/>
</dbReference>
<dbReference type="GO" id="GO:0005886">
    <property type="term" value="C:plasma membrane"/>
    <property type="evidence" value="ECO:0007669"/>
    <property type="project" value="UniProtKB-SubCell"/>
</dbReference>
<dbReference type="InterPro" id="IPR007168">
    <property type="entry name" value="Phageshock_PspC_N"/>
</dbReference>
<organism evidence="9 10">
    <name type="scientific">Cellulomonas pakistanensis</name>
    <dbReference type="NCBI Taxonomy" id="992287"/>
    <lineage>
        <taxon>Bacteria</taxon>
        <taxon>Bacillati</taxon>
        <taxon>Actinomycetota</taxon>
        <taxon>Actinomycetes</taxon>
        <taxon>Micrococcales</taxon>
        <taxon>Cellulomonadaceae</taxon>
        <taxon>Cellulomonas</taxon>
    </lineage>
</organism>
<evidence type="ECO:0000256" key="5">
    <source>
        <dbReference type="ARBA" id="ARBA00023136"/>
    </source>
</evidence>
<comment type="caution">
    <text evidence="9">The sequence shown here is derived from an EMBL/GenBank/DDBJ whole genome shotgun (WGS) entry which is preliminary data.</text>
</comment>
<dbReference type="Pfam" id="PF04024">
    <property type="entry name" value="PspC"/>
    <property type="match status" value="1"/>
</dbReference>
<keyword evidence="5 7" id="KW-0472">Membrane</keyword>
<comment type="subcellular location">
    <subcellularLocation>
        <location evidence="1">Cell membrane</location>
        <topology evidence="1">Single-pass membrane protein</topology>
    </subcellularLocation>
</comment>
<evidence type="ECO:0000256" key="1">
    <source>
        <dbReference type="ARBA" id="ARBA00004162"/>
    </source>
</evidence>
<dbReference type="AlphaFoldDB" id="A0A919U7M6"/>
<gene>
    <name evidence="9" type="ORF">Cpa01nite_35350</name>
</gene>
<dbReference type="InterPro" id="IPR052027">
    <property type="entry name" value="PspC"/>
</dbReference>
<evidence type="ECO:0000256" key="2">
    <source>
        <dbReference type="ARBA" id="ARBA00022475"/>
    </source>
</evidence>
<evidence type="ECO:0000256" key="3">
    <source>
        <dbReference type="ARBA" id="ARBA00022692"/>
    </source>
</evidence>
<evidence type="ECO:0000256" key="4">
    <source>
        <dbReference type="ARBA" id="ARBA00022989"/>
    </source>
</evidence>
<evidence type="ECO:0000256" key="7">
    <source>
        <dbReference type="SAM" id="Phobius"/>
    </source>
</evidence>
<proteinExistence type="predicted"/>
<sequence>MTGIYETLWRSGLVRPQDGRVLGGVCAGLARRFGMDAWPMRWLFLIVLVVLPGSPLLIYPLLWIFMPGQDWVARVHGPDAYAASFPDARQQGWAAQQPSGQPPYAGPAAGYGQQPPAPQDPAAGPR</sequence>
<feature type="transmembrane region" description="Helical" evidence="7">
    <location>
        <begin position="42"/>
        <end position="65"/>
    </location>
</feature>